<evidence type="ECO:0000313" key="2">
    <source>
        <dbReference type="EMBL" id="QIR06542.1"/>
    </source>
</evidence>
<accession>A0ABX6K5S3</accession>
<dbReference type="InterPro" id="IPR002347">
    <property type="entry name" value="SDR_fam"/>
</dbReference>
<gene>
    <name evidence="2" type="ORF">HBA18_09305</name>
</gene>
<dbReference type="InterPro" id="IPR036291">
    <property type="entry name" value="NAD(P)-bd_dom_sf"/>
</dbReference>
<dbReference type="PANTHER" id="PTHR43658">
    <property type="entry name" value="SHORT-CHAIN DEHYDROGENASE/REDUCTASE"/>
    <property type="match status" value="1"/>
</dbReference>
<evidence type="ECO:0000313" key="3">
    <source>
        <dbReference type="Proteomes" id="UP000501408"/>
    </source>
</evidence>
<proteinExistence type="predicted"/>
<keyword evidence="3" id="KW-1185">Reference proteome</keyword>
<dbReference type="Proteomes" id="UP000501408">
    <property type="component" value="Chromosome 1"/>
</dbReference>
<protein>
    <submittedName>
        <fullName evidence="2">SDR family NAD(P)-dependent oxidoreductase</fullName>
    </submittedName>
</protein>
<reference evidence="2 3" key="1">
    <citation type="submission" date="2020-03" db="EMBL/GenBank/DDBJ databases">
        <title>Genome mining reveals the biosynthetic pathways of PHA and ectoines of the halophilic strain Salinivibrio costicola M318 isolated from fermented shrimp paste.</title>
        <authorList>
            <person name="Doan T.V."/>
            <person name="Tran L.T."/>
            <person name="Trieu T.A."/>
            <person name="Nguyen Q.V."/>
            <person name="Quach T.N."/>
            <person name="Phi T.Q."/>
            <person name="Kumar S."/>
        </authorList>
    </citation>
    <scope>NUCLEOTIDE SEQUENCE [LARGE SCALE GENOMIC DNA]</scope>
    <source>
        <strain evidence="2 3">M318</strain>
    </source>
</reference>
<dbReference type="CDD" id="cd05233">
    <property type="entry name" value="SDR_c"/>
    <property type="match status" value="1"/>
</dbReference>
<organism evidence="2 3">
    <name type="scientific">Salinivibrio costicola</name>
    <name type="common">Vibrio costicola</name>
    <dbReference type="NCBI Taxonomy" id="51367"/>
    <lineage>
        <taxon>Bacteria</taxon>
        <taxon>Pseudomonadati</taxon>
        <taxon>Pseudomonadota</taxon>
        <taxon>Gammaproteobacteria</taxon>
        <taxon>Vibrionales</taxon>
        <taxon>Vibrionaceae</taxon>
        <taxon>Salinivibrio</taxon>
    </lineage>
</organism>
<dbReference type="Gene3D" id="3.40.50.720">
    <property type="entry name" value="NAD(P)-binding Rossmann-like Domain"/>
    <property type="match status" value="1"/>
</dbReference>
<name>A0ABX6K5S3_SALCS</name>
<dbReference type="RefSeq" id="WP_167314655.1">
    <property type="nucleotide sequence ID" value="NZ_CP050266.1"/>
</dbReference>
<dbReference type="EMBL" id="CP050266">
    <property type="protein sequence ID" value="QIR06542.1"/>
    <property type="molecule type" value="Genomic_DNA"/>
</dbReference>
<sequence>MKIDNAVVVITAGGSPSGRAMAEHFCSLGADVVLLDTEWPTLRLSADQCRDYPGRIQPICLADYQPQSINDAFAQIVTLFGGIDVLINHWQGDILPSLLDNGNLVDMPQTVADSTSHYYVVVQRAAVCMQQRGRPGVIINVAGHHLTPDTVANAMIGGLTQRWAKELSGLKIRVGGIVPRGRTVNRASGGMDDELIRNAEYIVSNDSFNGRLLEASG</sequence>
<keyword evidence="1" id="KW-0560">Oxidoreductase</keyword>
<dbReference type="Pfam" id="PF00106">
    <property type="entry name" value="adh_short"/>
    <property type="match status" value="1"/>
</dbReference>
<dbReference type="PANTHER" id="PTHR43658:SF8">
    <property type="entry name" value="17-BETA-HYDROXYSTEROID DEHYDROGENASE 14-RELATED"/>
    <property type="match status" value="1"/>
</dbReference>
<evidence type="ECO:0000256" key="1">
    <source>
        <dbReference type="ARBA" id="ARBA00023002"/>
    </source>
</evidence>
<dbReference type="SUPFAM" id="SSF51735">
    <property type="entry name" value="NAD(P)-binding Rossmann-fold domains"/>
    <property type="match status" value="1"/>
</dbReference>